<keyword evidence="5 6" id="KW-0482">Metalloprotease</keyword>
<keyword evidence="2" id="KW-0865">Zymogen</keyword>
<name>A0A8S9ZLT6_9BILA</name>
<feature type="binding site" evidence="5">
    <location>
        <position position="133"/>
    </location>
    <ligand>
        <name>Zn(2+)</name>
        <dbReference type="ChEBI" id="CHEBI:29105"/>
        <note>catalytic</note>
    </ligand>
</feature>
<evidence type="ECO:0000313" key="10">
    <source>
        <dbReference type="Proteomes" id="UP000605970"/>
    </source>
</evidence>
<keyword evidence="5 6" id="KW-0862">Zinc</keyword>
<evidence type="ECO:0000256" key="6">
    <source>
        <dbReference type="RuleBase" id="RU361183"/>
    </source>
</evidence>
<keyword evidence="5 6" id="KW-0479">Metal-binding</keyword>
<comment type="function">
    <text evidence="1">Metalloprotease.</text>
</comment>
<evidence type="ECO:0000259" key="7">
    <source>
        <dbReference type="PROSITE" id="PS51670"/>
    </source>
</evidence>
<dbReference type="InterPro" id="IPR006026">
    <property type="entry name" value="Peptidase_Metallo"/>
</dbReference>
<evidence type="ECO:0000256" key="1">
    <source>
        <dbReference type="ARBA" id="ARBA00002657"/>
    </source>
</evidence>
<evidence type="ECO:0000256" key="4">
    <source>
        <dbReference type="PROSITE-ProRule" id="PRU01005"/>
    </source>
</evidence>
<feature type="domain" description="ShKT" evidence="7">
    <location>
        <begin position="186"/>
        <end position="222"/>
    </location>
</feature>
<dbReference type="PROSITE" id="PS51670">
    <property type="entry name" value="SHKT"/>
    <property type="match status" value="1"/>
</dbReference>
<dbReference type="SMART" id="SM00235">
    <property type="entry name" value="ZnMc"/>
    <property type="match status" value="1"/>
</dbReference>
<proteinExistence type="predicted"/>
<dbReference type="PROSITE" id="PS51864">
    <property type="entry name" value="ASTACIN"/>
    <property type="match status" value="1"/>
</dbReference>
<dbReference type="InterPro" id="IPR024079">
    <property type="entry name" value="MetalloPept_cat_dom_sf"/>
</dbReference>
<keyword evidence="5 6" id="KW-0378">Hydrolase</keyword>
<feature type="active site" evidence="5">
    <location>
        <position position="134"/>
    </location>
</feature>
<dbReference type="InterPro" id="IPR001506">
    <property type="entry name" value="Peptidase_M12A"/>
</dbReference>
<dbReference type="AlphaFoldDB" id="A0A8S9ZLT6"/>
<dbReference type="Pfam" id="PF01549">
    <property type="entry name" value="ShK"/>
    <property type="match status" value="1"/>
</dbReference>
<gene>
    <name evidence="9" type="ORF">Mgra_00006380</name>
</gene>
<evidence type="ECO:0000256" key="5">
    <source>
        <dbReference type="PROSITE-ProRule" id="PRU01211"/>
    </source>
</evidence>
<feature type="binding site" evidence="5">
    <location>
        <position position="143"/>
    </location>
    <ligand>
        <name>Zn(2+)</name>
        <dbReference type="ChEBI" id="CHEBI:29105"/>
        <note>catalytic</note>
    </ligand>
</feature>
<dbReference type="GO" id="GO:0006508">
    <property type="term" value="P:proteolysis"/>
    <property type="evidence" value="ECO:0007669"/>
    <property type="project" value="UniProtKB-KW"/>
</dbReference>
<evidence type="ECO:0000259" key="8">
    <source>
        <dbReference type="PROSITE" id="PS51864"/>
    </source>
</evidence>
<dbReference type="EC" id="3.4.24.-" evidence="6"/>
<evidence type="ECO:0000256" key="3">
    <source>
        <dbReference type="ARBA" id="ARBA00023157"/>
    </source>
</evidence>
<comment type="cofactor">
    <cofactor evidence="5 6">
        <name>Zn(2+)</name>
        <dbReference type="ChEBI" id="CHEBI:29105"/>
    </cofactor>
    <text evidence="5 6">Binds 1 zinc ion per subunit.</text>
</comment>
<dbReference type="SMART" id="SM00254">
    <property type="entry name" value="ShKT"/>
    <property type="match status" value="1"/>
</dbReference>
<dbReference type="SUPFAM" id="SSF55486">
    <property type="entry name" value="Metalloproteases ('zincins'), catalytic domain"/>
    <property type="match status" value="1"/>
</dbReference>
<dbReference type="OrthoDB" id="291007at2759"/>
<dbReference type="PANTHER" id="PTHR10127:SF852">
    <property type="entry name" value="ZINC METALLOPROTEINASE NAS-12"/>
    <property type="match status" value="1"/>
</dbReference>
<feature type="domain" description="Peptidase M12A" evidence="8">
    <location>
        <begin position="42"/>
        <end position="168"/>
    </location>
</feature>
<sequence length="279" mass="32889">MRKLIIPNILSKEEEENNLIISKEEIIEEDEHLKKLLPTKNIAIKQKQNNRWGDNEIPYIFSPKFSERQKEAIQESLAVIEAKSCFRFVPRENQKDFLFFDMREGCFSFVGKVGGRQLLSLAVGCLNDYIIWHEVMHALGLEHEHQRPDRDRYIEIQWKNVEPGKEKQKFHPKDVSINSKDEINSCNDRSLNCQSLAKKGFCSEFRYQRLIKIQCKQTCGYCTSILLSETNLTQKDENIKEIILNELNEKENPLNNQKQKENNNVDPHYTQWKINIIFS</sequence>
<comment type="caution">
    <text evidence="4">Lacks conserved residue(s) required for the propagation of feature annotation.</text>
</comment>
<keyword evidence="10" id="KW-1185">Reference proteome</keyword>
<reference evidence="9" key="1">
    <citation type="journal article" date="2020" name="Ecol. Evol.">
        <title>Genome structure and content of the rice root-knot nematode (Meloidogyne graminicola).</title>
        <authorList>
            <person name="Phan N.T."/>
            <person name="Danchin E.G.J."/>
            <person name="Klopp C."/>
            <person name="Perfus-Barbeoch L."/>
            <person name="Kozlowski D.K."/>
            <person name="Koutsovoulos G.D."/>
            <person name="Lopez-Roques C."/>
            <person name="Bouchez O."/>
            <person name="Zahm M."/>
            <person name="Besnard G."/>
            <person name="Bellafiore S."/>
        </authorList>
    </citation>
    <scope>NUCLEOTIDE SEQUENCE</scope>
    <source>
        <strain evidence="9">VN-18</strain>
    </source>
</reference>
<feature type="binding site" evidence="5">
    <location>
        <position position="137"/>
    </location>
    <ligand>
        <name>Zn(2+)</name>
        <dbReference type="ChEBI" id="CHEBI:29105"/>
        <note>catalytic</note>
    </ligand>
</feature>
<dbReference type="InterPro" id="IPR003582">
    <property type="entry name" value="ShKT_dom"/>
</dbReference>
<dbReference type="GO" id="GO:0004222">
    <property type="term" value="F:metalloendopeptidase activity"/>
    <property type="evidence" value="ECO:0007669"/>
    <property type="project" value="UniProtKB-UniRule"/>
</dbReference>
<dbReference type="PANTHER" id="PTHR10127">
    <property type="entry name" value="DISCOIDIN, CUB, EGF, LAMININ , AND ZINC METALLOPROTEASE DOMAIN CONTAINING"/>
    <property type="match status" value="1"/>
</dbReference>
<dbReference type="Gene3D" id="3.40.390.10">
    <property type="entry name" value="Collagenase (Catalytic Domain)"/>
    <property type="match status" value="1"/>
</dbReference>
<dbReference type="Gene3D" id="1.10.10.1870">
    <property type="entry name" value="ShTK domain-like"/>
    <property type="match status" value="1"/>
</dbReference>
<evidence type="ECO:0000256" key="2">
    <source>
        <dbReference type="ARBA" id="ARBA00023145"/>
    </source>
</evidence>
<protein>
    <recommendedName>
        <fullName evidence="6">Metalloendopeptidase</fullName>
        <ecNumber evidence="6">3.4.24.-</ecNumber>
    </recommendedName>
</protein>
<keyword evidence="5 6" id="KW-0645">Protease</keyword>
<dbReference type="PRINTS" id="PR00480">
    <property type="entry name" value="ASTACIN"/>
</dbReference>
<dbReference type="Pfam" id="PF01400">
    <property type="entry name" value="Astacin"/>
    <property type="match status" value="1"/>
</dbReference>
<keyword evidence="3" id="KW-1015">Disulfide bond</keyword>
<dbReference type="GO" id="GO:0008270">
    <property type="term" value="F:zinc ion binding"/>
    <property type="evidence" value="ECO:0007669"/>
    <property type="project" value="UniProtKB-UniRule"/>
</dbReference>
<dbReference type="EMBL" id="JABEBT010000062">
    <property type="protein sequence ID" value="KAF7634202.1"/>
    <property type="molecule type" value="Genomic_DNA"/>
</dbReference>
<accession>A0A8S9ZLT6</accession>
<comment type="caution">
    <text evidence="9">The sequence shown here is derived from an EMBL/GenBank/DDBJ whole genome shotgun (WGS) entry which is preliminary data.</text>
</comment>
<evidence type="ECO:0000313" key="9">
    <source>
        <dbReference type="EMBL" id="KAF7634202.1"/>
    </source>
</evidence>
<organism evidence="9 10">
    <name type="scientific">Meloidogyne graminicola</name>
    <dbReference type="NCBI Taxonomy" id="189291"/>
    <lineage>
        <taxon>Eukaryota</taxon>
        <taxon>Metazoa</taxon>
        <taxon>Ecdysozoa</taxon>
        <taxon>Nematoda</taxon>
        <taxon>Chromadorea</taxon>
        <taxon>Rhabditida</taxon>
        <taxon>Tylenchina</taxon>
        <taxon>Tylenchomorpha</taxon>
        <taxon>Tylenchoidea</taxon>
        <taxon>Meloidogynidae</taxon>
        <taxon>Meloidogyninae</taxon>
        <taxon>Meloidogyne</taxon>
    </lineage>
</organism>
<dbReference type="Proteomes" id="UP000605970">
    <property type="component" value="Unassembled WGS sequence"/>
</dbReference>